<dbReference type="InterPro" id="IPR036388">
    <property type="entry name" value="WH-like_DNA-bd_sf"/>
</dbReference>
<keyword evidence="1" id="KW-0805">Transcription regulation</keyword>
<sequence>MVSYHPDLDRIPVEDVLAALGNPVRLFIVRELASSAQPRTCGSLPVSVTKATATHHWRVLRESGITRERRDGRTKVVELRRAELDERFPGLLGPILDATAPRE</sequence>
<organism evidence="5 6">
    <name type="scientific">Streptomyces luteireticuli</name>
    <dbReference type="NCBI Taxonomy" id="173858"/>
    <lineage>
        <taxon>Bacteria</taxon>
        <taxon>Bacillati</taxon>
        <taxon>Actinomycetota</taxon>
        <taxon>Actinomycetes</taxon>
        <taxon>Kitasatosporales</taxon>
        <taxon>Streptomycetaceae</taxon>
        <taxon>Streptomyces</taxon>
    </lineage>
</organism>
<keyword evidence="2" id="KW-0238">DNA-binding</keyword>
<keyword evidence="3" id="KW-0804">Transcription</keyword>
<dbReference type="SUPFAM" id="SSF46785">
    <property type="entry name" value="Winged helix' DNA-binding domain"/>
    <property type="match status" value="1"/>
</dbReference>
<evidence type="ECO:0000256" key="2">
    <source>
        <dbReference type="ARBA" id="ARBA00023125"/>
    </source>
</evidence>
<reference evidence="6" key="1">
    <citation type="journal article" date="2019" name="Int. J. Syst. Evol. Microbiol.">
        <title>The Global Catalogue of Microorganisms (GCM) 10K type strain sequencing project: providing services to taxonomists for standard genome sequencing and annotation.</title>
        <authorList>
            <consortium name="The Broad Institute Genomics Platform"/>
            <consortium name="The Broad Institute Genome Sequencing Center for Infectious Disease"/>
            <person name="Wu L."/>
            <person name="Ma J."/>
        </authorList>
    </citation>
    <scope>NUCLEOTIDE SEQUENCE [LARGE SCALE GENOMIC DNA]</scope>
    <source>
        <strain evidence="6">JCM 4788</strain>
    </source>
</reference>
<dbReference type="InterPro" id="IPR011991">
    <property type="entry name" value="ArsR-like_HTH"/>
</dbReference>
<comment type="caution">
    <text evidence="5">The sequence shown here is derived from an EMBL/GenBank/DDBJ whole genome shotgun (WGS) entry which is preliminary data.</text>
</comment>
<protein>
    <submittedName>
        <fullName evidence="5">Helix-turn-helix transcriptional regulator</fullName>
    </submittedName>
</protein>
<dbReference type="PROSITE" id="PS50987">
    <property type="entry name" value="HTH_ARSR_2"/>
    <property type="match status" value="1"/>
</dbReference>
<dbReference type="PANTHER" id="PTHR33154:SF12">
    <property type="entry name" value="TRANSCRIPTIONAL REGULATORY PROTEIN"/>
    <property type="match status" value="1"/>
</dbReference>
<dbReference type="PANTHER" id="PTHR33154">
    <property type="entry name" value="TRANSCRIPTIONAL REGULATOR, ARSR FAMILY"/>
    <property type="match status" value="1"/>
</dbReference>
<dbReference type="EMBL" id="BAAABX010000056">
    <property type="protein sequence ID" value="GAA0424824.1"/>
    <property type="molecule type" value="Genomic_DNA"/>
</dbReference>
<dbReference type="SMART" id="SM00418">
    <property type="entry name" value="HTH_ARSR"/>
    <property type="match status" value="1"/>
</dbReference>
<dbReference type="Pfam" id="PF12840">
    <property type="entry name" value="HTH_20"/>
    <property type="match status" value="1"/>
</dbReference>
<name>A0ABP3IVW5_9ACTN</name>
<dbReference type="InterPro" id="IPR036390">
    <property type="entry name" value="WH_DNA-bd_sf"/>
</dbReference>
<dbReference type="PRINTS" id="PR00778">
    <property type="entry name" value="HTHARSR"/>
</dbReference>
<evidence type="ECO:0000256" key="3">
    <source>
        <dbReference type="ARBA" id="ARBA00023163"/>
    </source>
</evidence>
<feature type="domain" description="HTH arsR-type" evidence="4">
    <location>
        <begin position="5"/>
        <end position="99"/>
    </location>
</feature>
<dbReference type="CDD" id="cd00090">
    <property type="entry name" value="HTH_ARSR"/>
    <property type="match status" value="1"/>
</dbReference>
<dbReference type="Gene3D" id="1.10.10.10">
    <property type="entry name" value="Winged helix-like DNA-binding domain superfamily/Winged helix DNA-binding domain"/>
    <property type="match status" value="1"/>
</dbReference>
<evidence type="ECO:0000313" key="6">
    <source>
        <dbReference type="Proteomes" id="UP001500879"/>
    </source>
</evidence>
<dbReference type="Proteomes" id="UP001500879">
    <property type="component" value="Unassembled WGS sequence"/>
</dbReference>
<accession>A0ABP3IVW5</accession>
<dbReference type="RefSeq" id="WP_344029265.1">
    <property type="nucleotide sequence ID" value="NZ_BAAABX010000056.1"/>
</dbReference>
<gene>
    <name evidence="5" type="ORF">GCM10010357_52960</name>
</gene>
<evidence type="ECO:0000313" key="5">
    <source>
        <dbReference type="EMBL" id="GAA0424824.1"/>
    </source>
</evidence>
<proteinExistence type="predicted"/>
<keyword evidence="6" id="KW-1185">Reference proteome</keyword>
<dbReference type="InterPro" id="IPR051081">
    <property type="entry name" value="HTH_MetalResp_TranReg"/>
</dbReference>
<evidence type="ECO:0000256" key="1">
    <source>
        <dbReference type="ARBA" id="ARBA00023015"/>
    </source>
</evidence>
<dbReference type="InterPro" id="IPR001845">
    <property type="entry name" value="HTH_ArsR_DNA-bd_dom"/>
</dbReference>
<evidence type="ECO:0000259" key="4">
    <source>
        <dbReference type="PROSITE" id="PS50987"/>
    </source>
</evidence>